<dbReference type="FunFam" id="2.30.29.170:FF:000004">
    <property type="entry name" value="EF-hand domain containing 2"/>
    <property type="match status" value="1"/>
</dbReference>
<evidence type="ECO:0000256" key="1">
    <source>
        <dbReference type="ARBA" id="ARBA00004430"/>
    </source>
</evidence>
<keyword evidence="3" id="KW-0677">Repeat</keyword>
<dbReference type="Pfam" id="PF06565">
    <property type="entry name" value="DM10_dom"/>
    <property type="match status" value="1"/>
</dbReference>
<dbReference type="AlphaFoldDB" id="A0A3P8UDP6"/>
<protein>
    <submittedName>
        <fullName evidence="7">EF-hand domain (C-terminal) containing 1</fullName>
    </submittedName>
</protein>
<dbReference type="SMART" id="SM00676">
    <property type="entry name" value="DM10"/>
    <property type="match status" value="1"/>
</dbReference>
<dbReference type="Gene3D" id="2.30.29.170">
    <property type="match status" value="1"/>
</dbReference>
<dbReference type="GO" id="GO:0007052">
    <property type="term" value="P:mitotic spindle organization"/>
    <property type="evidence" value="ECO:0007669"/>
    <property type="project" value="TreeGrafter"/>
</dbReference>
<dbReference type="GO" id="GO:0000281">
    <property type="term" value="P:mitotic cytokinesis"/>
    <property type="evidence" value="ECO:0007669"/>
    <property type="project" value="TreeGrafter"/>
</dbReference>
<evidence type="ECO:0000256" key="5">
    <source>
        <dbReference type="ARBA" id="ARBA00023273"/>
    </source>
</evidence>
<dbReference type="PROSITE" id="PS51336">
    <property type="entry name" value="DM10"/>
    <property type="match status" value="1"/>
</dbReference>
<name>A0A3P8UDP6_CYNSE</name>
<dbReference type="GeneTree" id="ENSGT00530000063528"/>
<keyword evidence="8" id="KW-1185">Reference proteome</keyword>
<evidence type="ECO:0000256" key="4">
    <source>
        <dbReference type="ARBA" id="ARBA00023212"/>
    </source>
</evidence>
<evidence type="ECO:0000259" key="6">
    <source>
        <dbReference type="PROSITE" id="PS51336"/>
    </source>
</evidence>
<dbReference type="GO" id="GO:0072686">
    <property type="term" value="C:mitotic spindle"/>
    <property type="evidence" value="ECO:0007669"/>
    <property type="project" value="TreeGrafter"/>
</dbReference>
<reference evidence="7" key="3">
    <citation type="submission" date="2025-09" db="UniProtKB">
        <authorList>
            <consortium name="Ensembl"/>
        </authorList>
    </citation>
    <scope>IDENTIFICATION</scope>
</reference>
<dbReference type="GO" id="GO:0005930">
    <property type="term" value="C:axoneme"/>
    <property type="evidence" value="ECO:0007669"/>
    <property type="project" value="UniProtKB-SubCell"/>
</dbReference>
<dbReference type="PANTHER" id="PTHR12086">
    <property type="entry name" value="EF-HAND DOMAIN C-TERMINAL CONTAINING PROTEIN"/>
    <property type="match status" value="1"/>
</dbReference>
<reference evidence="7" key="2">
    <citation type="submission" date="2025-08" db="UniProtKB">
        <authorList>
            <consortium name="Ensembl"/>
        </authorList>
    </citation>
    <scope>IDENTIFICATION</scope>
</reference>
<dbReference type="Ensembl" id="ENSCSET00000000553.1">
    <property type="protein sequence ID" value="ENSCSEP00000000527.1"/>
    <property type="gene ID" value="ENSCSEG00000000362.1"/>
</dbReference>
<dbReference type="InterPro" id="IPR040193">
    <property type="entry name" value="EFHC1/EFHC2/EFHB"/>
</dbReference>
<dbReference type="GO" id="GO:0043014">
    <property type="term" value="F:alpha-tubulin binding"/>
    <property type="evidence" value="ECO:0007669"/>
    <property type="project" value="TreeGrafter"/>
</dbReference>
<evidence type="ECO:0000256" key="2">
    <source>
        <dbReference type="ARBA" id="ARBA00022490"/>
    </source>
</evidence>
<evidence type="ECO:0000256" key="3">
    <source>
        <dbReference type="ARBA" id="ARBA00022737"/>
    </source>
</evidence>
<dbReference type="PANTHER" id="PTHR12086:SF9">
    <property type="entry name" value="EF-HAND DOMAIN-CONTAINING PROTEIN 1"/>
    <property type="match status" value="1"/>
</dbReference>
<feature type="domain" description="DM10" evidence="6">
    <location>
        <begin position="81"/>
        <end position="186"/>
    </location>
</feature>
<dbReference type="GO" id="GO:0060285">
    <property type="term" value="P:cilium-dependent cell motility"/>
    <property type="evidence" value="ECO:0007669"/>
    <property type="project" value="TreeGrafter"/>
</dbReference>
<organism evidence="7 8">
    <name type="scientific">Cynoglossus semilaevis</name>
    <name type="common">Tongue sole</name>
    <dbReference type="NCBI Taxonomy" id="244447"/>
    <lineage>
        <taxon>Eukaryota</taxon>
        <taxon>Metazoa</taxon>
        <taxon>Chordata</taxon>
        <taxon>Craniata</taxon>
        <taxon>Vertebrata</taxon>
        <taxon>Euteleostomi</taxon>
        <taxon>Actinopterygii</taxon>
        <taxon>Neopterygii</taxon>
        <taxon>Teleostei</taxon>
        <taxon>Neoteleostei</taxon>
        <taxon>Acanthomorphata</taxon>
        <taxon>Carangaria</taxon>
        <taxon>Pleuronectiformes</taxon>
        <taxon>Pleuronectoidei</taxon>
        <taxon>Cynoglossidae</taxon>
        <taxon>Cynoglossinae</taxon>
        <taxon>Cynoglossus</taxon>
    </lineage>
</organism>
<keyword evidence="2" id="KW-0963">Cytoplasm</keyword>
<proteinExistence type="predicted"/>
<dbReference type="InterPro" id="IPR006602">
    <property type="entry name" value="DM10_dom"/>
</dbReference>
<accession>A0A3P8UDP6</accession>
<keyword evidence="4" id="KW-0206">Cytoskeleton</keyword>
<dbReference type="Proteomes" id="UP000265120">
    <property type="component" value="Chromosome 7"/>
</dbReference>
<keyword evidence="5" id="KW-0966">Cell projection</keyword>
<sequence>TVFTPVHAFMNISPSLKNAFHRPQTLVFSDGLNLPNHPTIGIGGEPLLTRQLNQNDNIELRASGSQVQSMPDDFVPHYVGNDKVLRFFAYFKEDCQYSAKEVYRVRPVVIYYYLLDNTMEMYEPAVENSGIPQGKRIKRHCFPKNEHGETYLWKDLNIDVDIEVYGVKYRITHCDEFTKRFMERGGIVLNTPQDIPVDPYTKRREFHIPSHTTPSCYDRRGKFLAMDGKVHELDSFFLFE</sequence>
<comment type="subcellular location">
    <subcellularLocation>
        <location evidence="1">Cytoplasm</location>
        <location evidence="1">Cytoskeleton</location>
        <location evidence="1">Cilium axoneme</location>
    </subcellularLocation>
</comment>
<evidence type="ECO:0000313" key="8">
    <source>
        <dbReference type="Proteomes" id="UP000265120"/>
    </source>
</evidence>
<reference evidence="7 8" key="1">
    <citation type="journal article" date="2014" name="Nat. Genet.">
        <title>Whole-genome sequence of a flatfish provides insights into ZW sex chromosome evolution and adaptation to a benthic lifestyle.</title>
        <authorList>
            <person name="Chen S."/>
            <person name="Zhang G."/>
            <person name="Shao C."/>
            <person name="Huang Q."/>
            <person name="Liu G."/>
            <person name="Zhang P."/>
            <person name="Song W."/>
            <person name="An N."/>
            <person name="Chalopin D."/>
            <person name="Volff J.N."/>
            <person name="Hong Y."/>
            <person name="Li Q."/>
            <person name="Sha Z."/>
            <person name="Zhou H."/>
            <person name="Xie M."/>
            <person name="Yu Q."/>
            <person name="Liu Y."/>
            <person name="Xiang H."/>
            <person name="Wang N."/>
            <person name="Wu K."/>
            <person name="Yang C."/>
            <person name="Zhou Q."/>
            <person name="Liao X."/>
            <person name="Yang L."/>
            <person name="Hu Q."/>
            <person name="Zhang J."/>
            <person name="Meng L."/>
            <person name="Jin L."/>
            <person name="Tian Y."/>
            <person name="Lian J."/>
            <person name="Yang J."/>
            <person name="Miao G."/>
            <person name="Liu S."/>
            <person name="Liang Z."/>
            <person name="Yan F."/>
            <person name="Li Y."/>
            <person name="Sun B."/>
            <person name="Zhang H."/>
            <person name="Zhang J."/>
            <person name="Zhu Y."/>
            <person name="Du M."/>
            <person name="Zhao Y."/>
            <person name="Schartl M."/>
            <person name="Tang Q."/>
            <person name="Wang J."/>
        </authorList>
    </citation>
    <scope>NUCLEOTIDE SEQUENCE</scope>
</reference>
<evidence type="ECO:0000313" key="7">
    <source>
        <dbReference type="Ensembl" id="ENSCSEP00000000527.1"/>
    </source>
</evidence>